<dbReference type="RefSeq" id="WP_280027597.1">
    <property type="nucleotide sequence ID" value="NZ_JAOCKG010000006.1"/>
</dbReference>
<evidence type="ECO:0000259" key="2">
    <source>
        <dbReference type="Pfam" id="PF02308"/>
    </source>
</evidence>
<organism evidence="4 5">
    <name type="scientific">Achromobacter marplatensis</name>
    <dbReference type="NCBI Taxonomy" id="470868"/>
    <lineage>
        <taxon>Bacteria</taxon>
        <taxon>Pseudomonadati</taxon>
        <taxon>Pseudomonadota</taxon>
        <taxon>Betaproteobacteria</taxon>
        <taxon>Burkholderiales</taxon>
        <taxon>Alcaligenaceae</taxon>
        <taxon>Achromobacter</taxon>
    </lineage>
</organism>
<keyword evidence="1" id="KW-0812">Transmembrane</keyword>
<gene>
    <name evidence="4" type="ORF">N5K24_16810</name>
</gene>
<evidence type="ECO:0000259" key="3">
    <source>
        <dbReference type="Pfam" id="PF13194"/>
    </source>
</evidence>
<protein>
    <submittedName>
        <fullName evidence="4">DUF4010 domain-containing protein</fullName>
    </submittedName>
</protein>
<name>A0AA43B1K4_9BURK</name>
<accession>A0AA43B1K4</accession>
<feature type="transmembrane region" description="Helical" evidence="1">
    <location>
        <begin position="138"/>
        <end position="156"/>
    </location>
</feature>
<feature type="transmembrane region" description="Helical" evidence="1">
    <location>
        <begin position="299"/>
        <end position="320"/>
    </location>
</feature>
<feature type="transmembrane region" description="Helical" evidence="1">
    <location>
        <begin position="326"/>
        <end position="352"/>
    </location>
</feature>
<feature type="transmembrane region" description="Helical" evidence="1">
    <location>
        <begin position="195"/>
        <end position="214"/>
    </location>
</feature>
<dbReference type="AlphaFoldDB" id="A0AA43B1K4"/>
<feature type="transmembrane region" description="Helical" evidence="1">
    <location>
        <begin position="168"/>
        <end position="189"/>
    </location>
</feature>
<dbReference type="PANTHER" id="PTHR39084">
    <property type="entry name" value="MEMBRANE PROTEIN-RELATED"/>
    <property type="match status" value="1"/>
</dbReference>
<feature type="transmembrane region" description="Helical" evidence="1">
    <location>
        <begin position="386"/>
        <end position="407"/>
    </location>
</feature>
<proteinExistence type="predicted"/>
<keyword evidence="1" id="KW-0472">Membrane</keyword>
<feature type="transmembrane region" description="Helical" evidence="1">
    <location>
        <begin position="258"/>
        <end position="278"/>
    </location>
</feature>
<feature type="transmembrane region" description="Helical" evidence="1">
    <location>
        <begin position="34"/>
        <end position="62"/>
    </location>
</feature>
<reference evidence="4" key="1">
    <citation type="submission" date="2022-09" db="EMBL/GenBank/DDBJ databases">
        <title>Intensive care unit water sources are persistently colonized with multi-drug resistant bacteria and are the site of extensive horizontal gene transfer of antibiotic resistance genes.</title>
        <authorList>
            <person name="Diorio-Toth L."/>
        </authorList>
    </citation>
    <scope>NUCLEOTIDE SEQUENCE</scope>
    <source>
        <strain evidence="4">GD03676</strain>
    </source>
</reference>
<dbReference type="Pfam" id="PF02308">
    <property type="entry name" value="MgtC"/>
    <property type="match status" value="1"/>
</dbReference>
<dbReference type="Proteomes" id="UP001161276">
    <property type="component" value="Unassembled WGS sequence"/>
</dbReference>
<feature type="transmembrane region" description="Helical" evidence="1">
    <location>
        <begin position="6"/>
        <end position="22"/>
    </location>
</feature>
<feature type="transmembrane region" description="Helical" evidence="1">
    <location>
        <begin position="226"/>
        <end position="252"/>
    </location>
</feature>
<evidence type="ECO:0000313" key="5">
    <source>
        <dbReference type="Proteomes" id="UP001161276"/>
    </source>
</evidence>
<dbReference type="InterPro" id="IPR049177">
    <property type="entry name" value="MgtC_SapB_SrpB_YhiD_N"/>
</dbReference>
<feature type="transmembrane region" description="Helical" evidence="1">
    <location>
        <begin position="106"/>
        <end position="126"/>
    </location>
</feature>
<dbReference type="InterPro" id="IPR025105">
    <property type="entry name" value="DUF4010"/>
</dbReference>
<dbReference type="PANTHER" id="PTHR39084:SF1">
    <property type="entry name" value="DUF4010 DOMAIN-CONTAINING PROTEIN"/>
    <property type="match status" value="1"/>
</dbReference>
<feature type="domain" description="MgtC/SapB/SrpB/YhiD N-terminal" evidence="2">
    <location>
        <begin position="8"/>
        <end position="124"/>
    </location>
</feature>
<evidence type="ECO:0000256" key="1">
    <source>
        <dbReference type="SAM" id="Phobius"/>
    </source>
</evidence>
<feature type="domain" description="DUF4010" evidence="3">
    <location>
        <begin position="174"/>
        <end position="382"/>
    </location>
</feature>
<comment type="caution">
    <text evidence="4">The sequence shown here is derived from an EMBL/GenBank/DDBJ whole genome shotgun (WGS) entry which is preliminary data.</text>
</comment>
<sequence length="408" mass="41277">MQTTLPFAIALGIGLLIGVERERRNRRRLLSKTAGVRTFAIVSLLGAVAMHLGGGLLLGFAVAGLGGVLLAHARGAGGSQELATQAALLLTLALGGLCLRDAALASGLAVTVTVLLAAQSCLHRFVRRVLSAEELVDALILAAAALVVMPLLPDAYIGPFDPVNLRTIWKFTLLVMAVSAAGHIALRVFGPRIGLPLAGIASGFISSTLTIGVMGQRATADPALRAPAVAGAVLSSVSTTLLMATVLGAISPAVLRTLMIPLVCSGAAALGYGLLFLFRVMRQTDCTSIVTGRPFRLRTAGILALMAAGVLLGTAALNSWMGSRGIAIGALLGGLIDTHAAAASVATLVAAGMISPEQCVVPVLAAMSANALSKAIFAAVSGGFVFAAQVVPGLLLMVTAAWVGYALA</sequence>
<dbReference type="EMBL" id="JAOCKG010000006">
    <property type="protein sequence ID" value="MDH2052070.1"/>
    <property type="molecule type" value="Genomic_DNA"/>
</dbReference>
<evidence type="ECO:0000313" key="4">
    <source>
        <dbReference type="EMBL" id="MDH2052070.1"/>
    </source>
</evidence>
<feature type="transmembrane region" description="Helical" evidence="1">
    <location>
        <begin position="359"/>
        <end position="380"/>
    </location>
</feature>
<keyword evidence="1" id="KW-1133">Transmembrane helix</keyword>
<dbReference type="Pfam" id="PF13194">
    <property type="entry name" value="DUF4010"/>
    <property type="match status" value="1"/>
</dbReference>
<feature type="transmembrane region" description="Helical" evidence="1">
    <location>
        <begin position="82"/>
        <end position="99"/>
    </location>
</feature>